<dbReference type="Gene3D" id="2.60.120.620">
    <property type="entry name" value="q2cbj1_9rhob like domain"/>
    <property type="match status" value="1"/>
</dbReference>
<name>A0A812RQ72_9DINO</name>
<reference evidence="1" key="1">
    <citation type="submission" date="2021-02" db="EMBL/GenBank/DDBJ databases">
        <authorList>
            <person name="Dougan E. K."/>
            <person name="Rhodes N."/>
            <person name="Thang M."/>
            <person name="Chan C."/>
        </authorList>
    </citation>
    <scope>NUCLEOTIDE SEQUENCE</scope>
</reference>
<sequence>MEMQGASDYFLDSADRIHFFIEKDAGDEDGKIKPSMSKARSLNKVGHGLHVAVCAPDGRCFRKFTHQLRGRSCVPGVQPIQQGLGSCCSVRKEPCV</sequence>
<dbReference type="Proteomes" id="UP000604046">
    <property type="component" value="Unassembled WGS sequence"/>
</dbReference>
<protein>
    <submittedName>
        <fullName evidence="1">Uncharacterized protein</fullName>
    </submittedName>
</protein>
<dbReference type="EMBL" id="CAJNDS010002367">
    <property type="protein sequence ID" value="CAE7451546.1"/>
    <property type="molecule type" value="Genomic_DNA"/>
</dbReference>
<accession>A0A812RQ72</accession>
<proteinExistence type="predicted"/>
<comment type="caution">
    <text evidence="1">The sequence shown here is derived from an EMBL/GenBank/DDBJ whole genome shotgun (WGS) entry which is preliminary data.</text>
</comment>
<evidence type="ECO:0000313" key="2">
    <source>
        <dbReference type="Proteomes" id="UP000604046"/>
    </source>
</evidence>
<dbReference type="AlphaFoldDB" id="A0A812RQ72"/>
<gene>
    <name evidence="1" type="ORF">SNAT2548_LOCUS24729</name>
</gene>
<organism evidence="1 2">
    <name type="scientific">Symbiodinium natans</name>
    <dbReference type="NCBI Taxonomy" id="878477"/>
    <lineage>
        <taxon>Eukaryota</taxon>
        <taxon>Sar</taxon>
        <taxon>Alveolata</taxon>
        <taxon>Dinophyceae</taxon>
        <taxon>Suessiales</taxon>
        <taxon>Symbiodiniaceae</taxon>
        <taxon>Symbiodinium</taxon>
    </lineage>
</organism>
<evidence type="ECO:0000313" key="1">
    <source>
        <dbReference type="EMBL" id="CAE7451546.1"/>
    </source>
</evidence>
<dbReference type="OrthoDB" id="445007at2759"/>
<keyword evidence="2" id="KW-1185">Reference proteome</keyword>